<dbReference type="PANTHER" id="PTHR43630">
    <property type="entry name" value="POLY-BETA-1,6-N-ACETYL-D-GLUCOSAMINE SYNTHASE"/>
    <property type="match status" value="1"/>
</dbReference>
<organism evidence="5 6">
    <name type="scientific">Novipirellula galeiformis</name>
    <dbReference type="NCBI Taxonomy" id="2528004"/>
    <lineage>
        <taxon>Bacteria</taxon>
        <taxon>Pseudomonadati</taxon>
        <taxon>Planctomycetota</taxon>
        <taxon>Planctomycetia</taxon>
        <taxon>Pirellulales</taxon>
        <taxon>Pirellulaceae</taxon>
        <taxon>Novipirellula</taxon>
    </lineage>
</organism>
<evidence type="ECO:0000313" key="5">
    <source>
        <dbReference type="EMBL" id="TWU23951.1"/>
    </source>
</evidence>
<reference evidence="5 6" key="1">
    <citation type="submission" date="2019-02" db="EMBL/GenBank/DDBJ databases">
        <title>Deep-cultivation of Planctomycetes and their phenomic and genomic characterization uncovers novel biology.</title>
        <authorList>
            <person name="Wiegand S."/>
            <person name="Jogler M."/>
            <person name="Boedeker C."/>
            <person name="Pinto D."/>
            <person name="Vollmers J."/>
            <person name="Rivas-Marin E."/>
            <person name="Kohn T."/>
            <person name="Peeters S.H."/>
            <person name="Heuer A."/>
            <person name="Rast P."/>
            <person name="Oberbeckmann S."/>
            <person name="Bunk B."/>
            <person name="Jeske O."/>
            <person name="Meyerdierks A."/>
            <person name="Storesund J.E."/>
            <person name="Kallscheuer N."/>
            <person name="Luecker S."/>
            <person name="Lage O.M."/>
            <person name="Pohl T."/>
            <person name="Merkel B.J."/>
            <person name="Hornburger P."/>
            <person name="Mueller R.-W."/>
            <person name="Bruemmer F."/>
            <person name="Labrenz M."/>
            <person name="Spormann A.M."/>
            <person name="Op Den Camp H."/>
            <person name="Overmann J."/>
            <person name="Amann R."/>
            <person name="Jetten M.S.M."/>
            <person name="Mascher T."/>
            <person name="Medema M.H."/>
            <person name="Devos D.P."/>
            <person name="Kaster A.-K."/>
            <person name="Ovreas L."/>
            <person name="Rohde M."/>
            <person name="Galperin M.Y."/>
            <person name="Jogler C."/>
        </authorList>
    </citation>
    <scope>NUCLEOTIDE SEQUENCE [LARGE SCALE GENOMIC DNA]</scope>
    <source>
        <strain evidence="5 6">Pla52o</strain>
    </source>
</reference>
<dbReference type="CDD" id="cd06438">
    <property type="entry name" value="EpsO_like"/>
    <property type="match status" value="1"/>
</dbReference>
<evidence type="ECO:0000313" key="6">
    <source>
        <dbReference type="Proteomes" id="UP000316304"/>
    </source>
</evidence>
<keyword evidence="4" id="KW-1133">Transmembrane helix</keyword>
<feature type="transmembrane region" description="Helical" evidence="4">
    <location>
        <begin position="12"/>
        <end position="32"/>
    </location>
</feature>
<feature type="transmembrane region" description="Helical" evidence="4">
    <location>
        <begin position="359"/>
        <end position="380"/>
    </location>
</feature>
<keyword evidence="2" id="KW-0328">Glycosyltransferase</keyword>
<keyword evidence="6" id="KW-1185">Reference proteome</keyword>
<comment type="caution">
    <text evidence="5">The sequence shown here is derived from an EMBL/GenBank/DDBJ whole genome shotgun (WGS) entry which is preliminary data.</text>
</comment>
<evidence type="ECO:0000256" key="1">
    <source>
        <dbReference type="ARBA" id="ARBA00006739"/>
    </source>
</evidence>
<dbReference type="SUPFAM" id="SSF53448">
    <property type="entry name" value="Nucleotide-diphospho-sugar transferases"/>
    <property type="match status" value="1"/>
</dbReference>
<accession>A0A5C6CKX1</accession>
<sequence length="424" mass="46803">MILAHDLINLTLWTAVITITAPLLLLGCECLLGTTARTTSHHPRQEGEPQRASHALPRPAVDVIMPAHNEQRGLALALDSVIASLRSTDRIILVADNCSDDTATIANRYAAELSKRKNGFATMEVLERFDDERRGKDYALQFAFDFLREPGEIDRVVVIVDSDCRIEADAIDLLATQVARTQQPAQASYLMHQPESIPMTAGSLLSEFAFTIKNHVRPLGLARIGGACTLSGSGMAFPRPLLPQLSVPSGHLVEDMRWTFDMILAGHPVRFCPDAKCSATFPTTSRATQSQRRRWEHGHLQLVCSQIPRLIRGWLRQPTWYSALAVLDLLILPLSLLLMTSLAIGIVVLIAAIKGHSVAPLLGWMAITGIAGTGMGAAWCRYRPAHAKLRTILAIPLYVVRKVPLYVRFLLRPERAWIRTDRGG</sequence>
<evidence type="ECO:0000256" key="3">
    <source>
        <dbReference type="ARBA" id="ARBA00022679"/>
    </source>
</evidence>
<evidence type="ECO:0000256" key="4">
    <source>
        <dbReference type="SAM" id="Phobius"/>
    </source>
</evidence>
<dbReference type="Gene3D" id="3.90.550.10">
    <property type="entry name" value="Spore Coat Polysaccharide Biosynthesis Protein SpsA, Chain A"/>
    <property type="match status" value="1"/>
</dbReference>
<protein>
    <submittedName>
        <fullName evidence="5">N-glycosyltransferase</fullName>
    </submittedName>
</protein>
<dbReference type="Proteomes" id="UP000316304">
    <property type="component" value="Unassembled WGS sequence"/>
</dbReference>
<comment type="similarity">
    <text evidence="1">Belongs to the glycosyltransferase 2 family.</text>
</comment>
<evidence type="ECO:0000256" key="2">
    <source>
        <dbReference type="ARBA" id="ARBA00022676"/>
    </source>
</evidence>
<keyword evidence="4" id="KW-0812">Transmembrane</keyword>
<proteinExistence type="inferred from homology"/>
<keyword evidence="3 5" id="KW-0808">Transferase</keyword>
<gene>
    <name evidence="5" type="ORF">Pla52o_18740</name>
</gene>
<dbReference type="InterPro" id="IPR029044">
    <property type="entry name" value="Nucleotide-diphossugar_trans"/>
</dbReference>
<dbReference type="RefSeq" id="WP_146594230.1">
    <property type="nucleotide sequence ID" value="NZ_SJPT01000003.1"/>
</dbReference>
<name>A0A5C6CKX1_9BACT</name>
<dbReference type="GO" id="GO:0016757">
    <property type="term" value="F:glycosyltransferase activity"/>
    <property type="evidence" value="ECO:0007669"/>
    <property type="project" value="UniProtKB-KW"/>
</dbReference>
<dbReference type="EMBL" id="SJPT01000003">
    <property type="protein sequence ID" value="TWU23951.1"/>
    <property type="molecule type" value="Genomic_DNA"/>
</dbReference>
<dbReference type="Pfam" id="PF13641">
    <property type="entry name" value="Glyco_tranf_2_3"/>
    <property type="match status" value="1"/>
</dbReference>
<dbReference type="OrthoDB" id="9797391at2"/>
<keyword evidence="4" id="KW-0472">Membrane</keyword>
<dbReference type="PANTHER" id="PTHR43630:SF1">
    <property type="entry name" value="POLY-BETA-1,6-N-ACETYL-D-GLUCOSAMINE SYNTHASE"/>
    <property type="match status" value="1"/>
</dbReference>
<feature type="transmembrane region" description="Helical" evidence="4">
    <location>
        <begin position="320"/>
        <end position="353"/>
    </location>
</feature>
<dbReference type="AlphaFoldDB" id="A0A5C6CKX1"/>